<dbReference type="InterPro" id="IPR044846">
    <property type="entry name" value="GH10"/>
</dbReference>
<evidence type="ECO:0000256" key="1">
    <source>
        <dbReference type="ARBA" id="ARBA00007495"/>
    </source>
</evidence>
<proteinExistence type="inferred from homology"/>
<accession>A0A6A3BJK3</accession>
<evidence type="ECO:0000256" key="2">
    <source>
        <dbReference type="ARBA" id="ARBA00022801"/>
    </source>
</evidence>
<comment type="caution">
    <text evidence="6">The sequence shown here is derived from an EMBL/GenBank/DDBJ whole genome shotgun (WGS) entry which is preliminary data.</text>
</comment>
<comment type="similarity">
    <text evidence="1">Belongs to the glycosyl hydrolase 10 (cellulase F) family.</text>
</comment>
<dbReference type="PROSITE" id="PS51760">
    <property type="entry name" value="GH10_2"/>
    <property type="match status" value="1"/>
</dbReference>
<dbReference type="PANTHER" id="PTHR31490">
    <property type="entry name" value="GLYCOSYL HYDROLASE"/>
    <property type="match status" value="1"/>
</dbReference>
<reference evidence="6" key="1">
    <citation type="submission" date="2019-09" db="EMBL/GenBank/DDBJ databases">
        <title>Draft genome information of white flower Hibiscus syriacus.</title>
        <authorList>
            <person name="Kim Y.-M."/>
        </authorList>
    </citation>
    <scope>NUCLEOTIDE SEQUENCE [LARGE SCALE GENOMIC DNA]</scope>
    <source>
        <strain evidence="6">YM2019G1</strain>
    </source>
</reference>
<dbReference type="InterPro" id="IPR017853">
    <property type="entry name" value="GH"/>
</dbReference>
<dbReference type="EMBL" id="VEPZ02000842">
    <property type="protein sequence ID" value="KAE8716723.1"/>
    <property type="molecule type" value="Genomic_DNA"/>
</dbReference>
<dbReference type="GO" id="GO:0031176">
    <property type="term" value="F:endo-1,4-beta-xylanase activity"/>
    <property type="evidence" value="ECO:0007669"/>
    <property type="project" value="UniProtKB-ARBA"/>
</dbReference>
<evidence type="ECO:0000313" key="6">
    <source>
        <dbReference type="EMBL" id="KAE8716723.1"/>
    </source>
</evidence>
<keyword evidence="4" id="KW-0624">Polysaccharide degradation</keyword>
<keyword evidence="3" id="KW-0119">Carbohydrate metabolism</keyword>
<dbReference type="Proteomes" id="UP000436088">
    <property type="component" value="Unassembled WGS sequence"/>
</dbReference>
<evidence type="ECO:0000256" key="4">
    <source>
        <dbReference type="ARBA" id="ARBA00023326"/>
    </source>
</evidence>
<evidence type="ECO:0000313" key="7">
    <source>
        <dbReference type="Proteomes" id="UP000436088"/>
    </source>
</evidence>
<dbReference type="InterPro" id="IPR001000">
    <property type="entry name" value="GH10_dom"/>
</dbReference>
<dbReference type="GO" id="GO:0000272">
    <property type="term" value="P:polysaccharide catabolic process"/>
    <property type="evidence" value="ECO:0007669"/>
    <property type="project" value="UniProtKB-KW"/>
</dbReference>
<feature type="domain" description="GH10" evidence="5">
    <location>
        <begin position="23"/>
        <end position="185"/>
    </location>
</feature>
<name>A0A6A3BJK3_HIBSY</name>
<dbReference type="Pfam" id="PF00331">
    <property type="entry name" value="Glyco_hydro_10"/>
    <property type="match status" value="1"/>
</dbReference>
<gene>
    <name evidence="6" type="ORF">F3Y22_tig00110109pilonHSYRG00076</name>
</gene>
<organism evidence="6 7">
    <name type="scientific">Hibiscus syriacus</name>
    <name type="common">Rose of Sharon</name>
    <dbReference type="NCBI Taxonomy" id="106335"/>
    <lineage>
        <taxon>Eukaryota</taxon>
        <taxon>Viridiplantae</taxon>
        <taxon>Streptophyta</taxon>
        <taxon>Embryophyta</taxon>
        <taxon>Tracheophyta</taxon>
        <taxon>Spermatophyta</taxon>
        <taxon>Magnoliopsida</taxon>
        <taxon>eudicotyledons</taxon>
        <taxon>Gunneridae</taxon>
        <taxon>Pentapetalae</taxon>
        <taxon>rosids</taxon>
        <taxon>malvids</taxon>
        <taxon>Malvales</taxon>
        <taxon>Malvaceae</taxon>
        <taxon>Malvoideae</taxon>
        <taxon>Hibiscus</taxon>
    </lineage>
</organism>
<evidence type="ECO:0000256" key="3">
    <source>
        <dbReference type="ARBA" id="ARBA00023277"/>
    </source>
</evidence>
<dbReference type="Gene3D" id="3.20.20.80">
    <property type="entry name" value="Glycosidases"/>
    <property type="match status" value="1"/>
</dbReference>
<protein>
    <submittedName>
        <fullName evidence="6">Glycosyl hydrolase family 10 protein</fullName>
    </submittedName>
</protein>
<keyword evidence="7" id="KW-1185">Reference proteome</keyword>
<dbReference type="PANTHER" id="PTHR31490:SF2">
    <property type="entry name" value="GLYCOSYL HYDROLASE FAMILY 10 PROTEIN"/>
    <property type="match status" value="1"/>
</dbReference>
<keyword evidence="2 6" id="KW-0378">Hydrolase</keyword>
<evidence type="ECO:0000259" key="5">
    <source>
        <dbReference type="PROSITE" id="PS51760"/>
    </source>
</evidence>
<sequence>MDLGGILVNPEFDKGLEGWEAYGDARIELRELGGNKFIAAHARKHPSDGITRKLNLQRETLHSFSERSPGHEDYSSADAMLSFAKRHNIAVRGHCVVWDDPKYQPGWLYSLSPTDLSKAVVRRVNSVMSRYKGQLIAWDVVNENLHFLFFESRMGNQASAEIYRLAHTVDPSVPLFLNEWGSRTG</sequence>
<dbReference type="SUPFAM" id="SSF51445">
    <property type="entry name" value="(Trans)glycosidases"/>
    <property type="match status" value="1"/>
</dbReference>
<dbReference type="AlphaFoldDB" id="A0A6A3BJK3"/>